<dbReference type="InterPro" id="IPR035067">
    <property type="entry name" value="V-type_ATPase_csu/dsu"/>
</dbReference>
<protein>
    <recommendedName>
        <fullName evidence="7">V-type proton ATPase subunit</fullName>
    </recommendedName>
</protein>
<dbReference type="InterPro" id="IPR036079">
    <property type="entry name" value="ATPase_csu/dsu_sf"/>
</dbReference>
<dbReference type="GO" id="GO:0033179">
    <property type="term" value="C:proton-transporting V-type ATPase, V0 domain"/>
    <property type="evidence" value="ECO:0007669"/>
    <property type="project" value="InterPro"/>
</dbReference>
<organism evidence="5 6">
    <name type="scientific">Blepharisma stoltei</name>
    <dbReference type="NCBI Taxonomy" id="1481888"/>
    <lineage>
        <taxon>Eukaryota</taxon>
        <taxon>Sar</taxon>
        <taxon>Alveolata</taxon>
        <taxon>Ciliophora</taxon>
        <taxon>Postciliodesmatophora</taxon>
        <taxon>Heterotrichea</taxon>
        <taxon>Heterotrichida</taxon>
        <taxon>Blepharismidae</taxon>
        <taxon>Blepharisma</taxon>
    </lineage>
</organism>
<evidence type="ECO:0000256" key="1">
    <source>
        <dbReference type="ARBA" id="ARBA00006709"/>
    </source>
</evidence>
<dbReference type="GO" id="GO:0046961">
    <property type="term" value="F:proton-transporting ATPase activity, rotational mechanism"/>
    <property type="evidence" value="ECO:0007669"/>
    <property type="project" value="InterPro"/>
</dbReference>
<dbReference type="PANTHER" id="PTHR11028">
    <property type="entry name" value="VACUOLAR ATP SYNTHASE SUBUNIT AC39"/>
    <property type="match status" value="1"/>
</dbReference>
<reference evidence="5" key="1">
    <citation type="submission" date="2021-09" db="EMBL/GenBank/DDBJ databases">
        <authorList>
            <consortium name="AG Swart"/>
            <person name="Singh M."/>
            <person name="Singh A."/>
            <person name="Seah K."/>
            <person name="Emmerich C."/>
        </authorList>
    </citation>
    <scope>NUCLEOTIDE SEQUENCE</scope>
    <source>
        <strain evidence="5">ATCC30299</strain>
    </source>
</reference>
<dbReference type="InterPro" id="IPR016727">
    <property type="entry name" value="ATPase_V0-cplx_dsu"/>
</dbReference>
<dbReference type="InterPro" id="IPR002843">
    <property type="entry name" value="ATPase_V0-cplx_csu/dsu"/>
</dbReference>
<evidence type="ECO:0000256" key="3">
    <source>
        <dbReference type="ARBA" id="ARBA00022781"/>
    </source>
</evidence>
<keyword evidence="6" id="KW-1185">Reference proteome</keyword>
<dbReference type="Pfam" id="PF01992">
    <property type="entry name" value="vATP-synt_AC39"/>
    <property type="match status" value="1"/>
</dbReference>
<proteinExistence type="inferred from homology"/>
<gene>
    <name evidence="5" type="ORF">BSTOLATCC_MIC58220</name>
</gene>
<evidence type="ECO:0000256" key="2">
    <source>
        <dbReference type="ARBA" id="ARBA00022448"/>
    </source>
</evidence>
<sequence>MELLTFNVDDGYAEALIRGMRMSFIRKEEYDALKDCASLGDAKMLLEETDYLPFLQNEPSPCQPNVIRARMKEKLAKEFEHMKSNAAPQLFNFLEKVSHKYMIDNVVNMIEIIKNKDINRKRQAQPDPLGYFRGIEGILRFESDDIAELYQIVLIDTPVGDYFQRLLEDIIKAGAMQNRSIEDVHRQLAEITPEVLRISLKKMWLEDLFDLAKQLNGISKEILEDLIKFEADCMTIQIIYNSISNEELNKPAARETDRKALCPNVGYLYPEYEAQLSRAFDITTLRAAVESFPLYIEMLRNVADPANEEEMNDPSRKTLDDIMYEIGIKKYSLAFDQQFHYGCFYAYLKLKEQEIRNTVWLCEMVSMQLNRQDKAWTKYEKLIPFSCLREP</sequence>
<comment type="caution">
    <text evidence="5">The sequence shown here is derived from an EMBL/GenBank/DDBJ whole genome shotgun (WGS) entry which is preliminary data.</text>
</comment>
<comment type="similarity">
    <text evidence="1">Belongs to the V-ATPase V0D/AC39 subunit family.</text>
</comment>
<keyword evidence="2" id="KW-0813">Transport</keyword>
<keyword evidence="4" id="KW-0406">Ion transport</keyword>
<evidence type="ECO:0000313" key="5">
    <source>
        <dbReference type="EMBL" id="CAG9333407.1"/>
    </source>
</evidence>
<dbReference type="Gene3D" id="1.20.1690.10">
    <property type="entry name" value="V-type ATP synthase subunit C domain"/>
    <property type="match status" value="2"/>
</dbReference>
<dbReference type="Gene3D" id="1.10.132.50">
    <property type="entry name" value="ATP synthase (C/AC39) subunit, domain 3"/>
    <property type="match status" value="1"/>
</dbReference>
<accession>A0AAU9K5W8</accession>
<dbReference type="InterPro" id="IPR044911">
    <property type="entry name" value="V-type_ATPase_csu/dsu_dom_3"/>
</dbReference>
<dbReference type="EMBL" id="CAJZBQ010000056">
    <property type="protein sequence ID" value="CAG9333407.1"/>
    <property type="molecule type" value="Genomic_DNA"/>
</dbReference>
<evidence type="ECO:0000313" key="6">
    <source>
        <dbReference type="Proteomes" id="UP001162131"/>
    </source>
</evidence>
<name>A0AAU9K5W8_9CILI</name>
<evidence type="ECO:0008006" key="7">
    <source>
        <dbReference type="Google" id="ProtNLM"/>
    </source>
</evidence>
<keyword evidence="3" id="KW-0375">Hydrogen ion transport</keyword>
<dbReference type="AlphaFoldDB" id="A0AAU9K5W8"/>
<evidence type="ECO:0000256" key="4">
    <source>
        <dbReference type="ARBA" id="ARBA00023065"/>
    </source>
</evidence>
<dbReference type="SUPFAM" id="SSF103486">
    <property type="entry name" value="V-type ATP synthase subunit C"/>
    <property type="match status" value="1"/>
</dbReference>
<dbReference type="Proteomes" id="UP001162131">
    <property type="component" value="Unassembled WGS sequence"/>
</dbReference>